<name>A0A5B7FFD7_PORTR</name>
<feature type="compositionally biased region" description="Basic residues" evidence="1">
    <location>
        <begin position="9"/>
        <end position="19"/>
    </location>
</feature>
<comment type="caution">
    <text evidence="2">The sequence shown here is derived from an EMBL/GenBank/DDBJ whole genome shotgun (WGS) entry which is preliminary data.</text>
</comment>
<proteinExistence type="predicted"/>
<dbReference type="EMBL" id="VSRR010006005">
    <property type="protein sequence ID" value="MPC43813.1"/>
    <property type="molecule type" value="Genomic_DNA"/>
</dbReference>
<protein>
    <submittedName>
        <fullName evidence="2">Uncharacterized protein</fullName>
    </submittedName>
</protein>
<evidence type="ECO:0000313" key="2">
    <source>
        <dbReference type="EMBL" id="MPC43813.1"/>
    </source>
</evidence>
<reference evidence="2 3" key="1">
    <citation type="submission" date="2019-05" db="EMBL/GenBank/DDBJ databases">
        <title>Another draft genome of Portunus trituberculatus and its Hox gene families provides insights of decapod evolution.</title>
        <authorList>
            <person name="Jeong J.-H."/>
            <person name="Song I."/>
            <person name="Kim S."/>
            <person name="Choi T."/>
            <person name="Kim D."/>
            <person name="Ryu S."/>
            <person name="Kim W."/>
        </authorList>
    </citation>
    <scope>NUCLEOTIDE SEQUENCE [LARGE SCALE GENOMIC DNA]</scope>
    <source>
        <tissue evidence="2">Muscle</tissue>
    </source>
</reference>
<organism evidence="2 3">
    <name type="scientific">Portunus trituberculatus</name>
    <name type="common">Swimming crab</name>
    <name type="synonym">Neptunus trituberculatus</name>
    <dbReference type="NCBI Taxonomy" id="210409"/>
    <lineage>
        <taxon>Eukaryota</taxon>
        <taxon>Metazoa</taxon>
        <taxon>Ecdysozoa</taxon>
        <taxon>Arthropoda</taxon>
        <taxon>Crustacea</taxon>
        <taxon>Multicrustacea</taxon>
        <taxon>Malacostraca</taxon>
        <taxon>Eumalacostraca</taxon>
        <taxon>Eucarida</taxon>
        <taxon>Decapoda</taxon>
        <taxon>Pleocyemata</taxon>
        <taxon>Brachyura</taxon>
        <taxon>Eubrachyura</taxon>
        <taxon>Portunoidea</taxon>
        <taxon>Portunidae</taxon>
        <taxon>Portuninae</taxon>
        <taxon>Portunus</taxon>
    </lineage>
</organism>
<dbReference type="Proteomes" id="UP000324222">
    <property type="component" value="Unassembled WGS sequence"/>
</dbReference>
<evidence type="ECO:0000256" key="1">
    <source>
        <dbReference type="SAM" id="MobiDB-lite"/>
    </source>
</evidence>
<sequence>MSCQTPAHHFCRRPGRKHSGPQLYNRTQIIQQAKGILKRATVESGRGKVTGGKRDAGRFGALCCYGLLTPPWR</sequence>
<dbReference type="AlphaFoldDB" id="A0A5B7FFD7"/>
<accession>A0A5B7FFD7</accession>
<keyword evidence="3" id="KW-1185">Reference proteome</keyword>
<feature type="region of interest" description="Disordered" evidence="1">
    <location>
        <begin position="1"/>
        <end position="21"/>
    </location>
</feature>
<evidence type="ECO:0000313" key="3">
    <source>
        <dbReference type="Proteomes" id="UP000324222"/>
    </source>
</evidence>
<gene>
    <name evidence="2" type="ORF">E2C01_037467</name>
</gene>